<gene>
    <name evidence="1" type="ORF">BT96DRAFT_989547</name>
</gene>
<reference evidence="1" key="1">
    <citation type="journal article" date="2019" name="Environ. Microbiol.">
        <title>Fungal ecological strategies reflected in gene transcription - a case study of two litter decomposers.</title>
        <authorList>
            <person name="Barbi F."/>
            <person name="Kohler A."/>
            <person name="Barry K."/>
            <person name="Baskaran P."/>
            <person name="Daum C."/>
            <person name="Fauchery L."/>
            <person name="Ihrmark K."/>
            <person name="Kuo A."/>
            <person name="LaButti K."/>
            <person name="Lipzen A."/>
            <person name="Morin E."/>
            <person name="Grigoriev I.V."/>
            <person name="Henrissat B."/>
            <person name="Lindahl B."/>
            <person name="Martin F."/>
        </authorList>
    </citation>
    <scope>NUCLEOTIDE SEQUENCE</scope>
    <source>
        <strain evidence="1">JB14</strain>
    </source>
</reference>
<dbReference type="AlphaFoldDB" id="A0A6A4HY16"/>
<keyword evidence="2" id="KW-1185">Reference proteome</keyword>
<proteinExistence type="predicted"/>
<protein>
    <submittedName>
        <fullName evidence="1">Uncharacterized protein</fullName>
    </submittedName>
</protein>
<evidence type="ECO:0000313" key="1">
    <source>
        <dbReference type="EMBL" id="KAE9404272.1"/>
    </source>
</evidence>
<sequence length="125" mass="14501">MTVASFQRRSATALTSLTLALHYVREDGPKMRTNDLTAILSLFPTIKSFRIDNLKSIVNPLLRALAWTTGREVILPKLADFWLNHTFDRYYLQPYPSELTPMVLSRWWPDRSDFGDDDDNKPSRL</sequence>
<organism evidence="1 2">
    <name type="scientific">Gymnopus androsaceus JB14</name>
    <dbReference type="NCBI Taxonomy" id="1447944"/>
    <lineage>
        <taxon>Eukaryota</taxon>
        <taxon>Fungi</taxon>
        <taxon>Dikarya</taxon>
        <taxon>Basidiomycota</taxon>
        <taxon>Agaricomycotina</taxon>
        <taxon>Agaricomycetes</taxon>
        <taxon>Agaricomycetidae</taxon>
        <taxon>Agaricales</taxon>
        <taxon>Marasmiineae</taxon>
        <taxon>Omphalotaceae</taxon>
        <taxon>Gymnopus</taxon>
    </lineage>
</organism>
<accession>A0A6A4HY16</accession>
<evidence type="ECO:0000313" key="2">
    <source>
        <dbReference type="Proteomes" id="UP000799118"/>
    </source>
</evidence>
<dbReference type="Proteomes" id="UP000799118">
    <property type="component" value="Unassembled WGS sequence"/>
</dbReference>
<name>A0A6A4HY16_9AGAR</name>
<dbReference type="EMBL" id="ML769418">
    <property type="protein sequence ID" value="KAE9404272.1"/>
    <property type="molecule type" value="Genomic_DNA"/>
</dbReference>